<evidence type="ECO:0000256" key="6">
    <source>
        <dbReference type="ARBA" id="ARBA00034908"/>
    </source>
</evidence>
<protein>
    <recommendedName>
        <fullName evidence="5">Actin maturation protease</fullName>
    </recommendedName>
    <alternativeName>
        <fullName evidence="6">Actin aminopeptidase ACTMAP</fullName>
    </alternativeName>
</protein>
<proteinExistence type="inferred from homology"/>
<name>A0A8S1AM12_ARCPL</name>
<comment type="similarity">
    <text evidence="4">Belongs to the ACTMAP family.</text>
</comment>
<keyword evidence="9" id="KW-1185">Reference proteome</keyword>
<dbReference type="EMBL" id="CADEBC010000525">
    <property type="protein sequence ID" value="CAB3246381.1"/>
    <property type="molecule type" value="Genomic_DNA"/>
</dbReference>
<gene>
    <name evidence="8" type="ORF">APLA_LOCUS10853</name>
</gene>
<dbReference type="AlphaFoldDB" id="A0A8S1AM12"/>
<reference evidence="8 9" key="1">
    <citation type="submission" date="2020-04" db="EMBL/GenBank/DDBJ databases">
        <authorList>
            <person name="Wallbank WR R."/>
            <person name="Pardo Diaz C."/>
            <person name="Kozak K."/>
            <person name="Martin S."/>
            <person name="Jiggins C."/>
            <person name="Moest M."/>
            <person name="Warren A I."/>
            <person name="Byers J.R.P. K."/>
            <person name="Montejo-Kovacevich G."/>
            <person name="Yen C E."/>
        </authorList>
    </citation>
    <scope>NUCLEOTIDE SEQUENCE [LARGE SCALE GENOMIC DNA]</scope>
</reference>
<sequence>MCTIPPPPPLPSLPGIDSPAKTLKISKTDDINIDSDILLWASEHPELKDACVKNGMCLYKPPFKYKYKYFQSRMQIGPTCGLVAMSMLVNGEATPDELLSIAKLEGYTNNGEMFSCKQMVKLVEKVHSLTEIGNVRCMLKQGGLFSSEIIEKLLNGAILLVPYDADCNHAPCLRTGHTAHWTLVCGVIVVEETVNYEDDPKNVYVLCKHGKSRYLAIWNLFDLAKSNNNLWEFSPKKGADGLVYILPEGGIGGENGLRDQFLIFENIEGMRF</sequence>
<keyword evidence="2" id="KW-0645">Protease</keyword>
<evidence type="ECO:0000256" key="2">
    <source>
        <dbReference type="ARBA" id="ARBA00022670"/>
    </source>
</evidence>
<evidence type="ECO:0000256" key="4">
    <source>
        <dbReference type="ARBA" id="ARBA00034725"/>
    </source>
</evidence>
<evidence type="ECO:0000256" key="7">
    <source>
        <dbReference type="ARBA" id="ARBA00049041"/>
    </source>
</evidence>
<accession>A0A8S1AM12</accession>
<evidence type="ECO:0000256" key="5">
    <source>
        <dbReference type="ARBA" id="ARBA00034848"/>
    </source>
</evidence>
<dbReference type="GO" id="GO:0004177">
    <property type="term" value="F:aminopeptidase activity"/>
    <property type="evidence" value="ECO:0007669"/>
    <property type="project" value="UniProtKB-KW"/>
</dbReference>
<evidence type="ECO:0000256" key="3">
    <source>
        <dbReference type="ARBA" id="ARBA00022801"/>
    </source>
</evidence>
<dbReference type="GO" id="GO:0006508">
    <property type="term" value="P:proteolysis"/>
    <property type="evidence" value="ECO:0007669"/>
    <property type="project" value="UniProtKB-KW"/>
</dbReference>
<dbReference type="PANTHER" id="PTHR28631">
    <property type="entry name" value="UPF0692 PROTEIN C19ORF54"/>
    <property type="match status" value="1"/>
</dbReference>
<dbReference type="InterPro" id="IPR040043">
    <property type="entry name" value="ACTMAP"/>
</dbReference>
<dbReference type="Proteomes" id="UP000494106">
    <property type="component" value="Unassembled WGS sequence"/>
</dbReference>
<evidence type="ECO:0000313" key="8">
    <source>
        <dbReference type="EMBL" id="CAB3246381.1"/>
    </source>
</evidence>
<evidence type="ECO:0000313" key="9">
    <source>
        <dbReference type="Proteomes" id="UP000494106"/>
    </source>
</evidence>
<comment type="caution">
    <text evidence="8">The sequence shown here is derived from an EMBL/GenBank/DDBJ whole genome shotgun (WGS) entry which is preliminary data.</text>
</comment>
<dbReference type="Pfam" id="PF21646">
    <property type="entry name" value="ACTMAP-like_C"/>
    <property type="match status" value="1"/>
</dbReference>
<evidence type="ECO:0000256" key="1">
    <source>
        <dbReference type="ARBA" id="ARBA00022438"/>
    </source>
</evidence>
<comment type="catalytic activity">
    <reaction evidence="7">
        <text>N-terminal N(alpha)-acetyl-L-cysteinyl-L-aspartyl-[protein] + H2O = N-terminal L-aspartyl-[protein] + N-acetyl-L-cysteine</text>
        <dbReference type="Rhea" id="RHEA:74579"/>
        <dbReference type="Rhea" id="RHEA-COMP:12669"/>
        <dbReference type="Rhea" id="RHEA-COMP:18395"/>
        <dbReference type="ChEBI" id="CHEBI:15377"/>
        <dbReference type="ChEBI" id="CHEBI:64720"/>
        <dbReference type="ChEBI" id="CHEBI:78236"/>
        <dbReference type="ChEBI" id="CHEBI:193599"/>
    </reaction>
    <physiologicalReaction direction="left-to-right" evidence="7">
        <dbReference type="Rhea" id="RHEA:74580"/>
    </physiologicalReaction>
</comment>
<keyword evidence="3" id="KW-0378">Hydrolase</keyword>
<organism evidence="8 9">
    <name type="scientific">Arctia plantaginis</name>
    <name type="common">Wood tiger moth</name>
    <name type="synonym">Phalaena plantaginis</name>
    <dbReference type="NCBI Taxonomy" id="874455"/>
    <lineage>
        <taxon>Eukaryota</taxon>
        <taxon>Metazoa</taxon>
        <taxon>Ecdysozoa</taxon>
        <taxon>Arthropoda</taxon>
        <taxon>Hexapoda</taxon>
        <taxon>Insecta</taxon>
        <taxon>Pterygota</taxon>
        <taxon>Neoptera</taxon>
        <taxon>Endopterygota</taxon>
        <taxon>Lepidoptera</taxon>
        <taxon>Glossata</taxon>
        <taxon>Ditrysia</taxon>
        <taxon>Noctuoidea</taxon>
        <taxon>Erebidae</taxon>
        <taxon>Arctiinae</taxon>
        <taxon>Arctia</taxon>
    </lineage>
</organism>
<keyword evidence="1" id="KW-0031">Aminopeptidase</keyword>
<dbReference type="PANTHER" id="PTHR28631:SF1">
    <property type="entry name" value="ACTIN MATURATION PROTEASE"/>
    <property type="match status" value="1"/>
</dbReference>
<dbReference type="OrthoDB" id="198816at2759"/>